<dbReference type="SUPFAM" id="SSF46626">
    <property type="entry name" value="Cytochrome c"/>
    <property type="match status" value="1"/>
</dbReference>
<keyword evidence="8" id="KW-1185">Reference proteome</keyword>
<evidence type="ECO:0000256" key="2">
    <source>
        <dbReference type="ARBA" id="ARBA00022723"/>
    </source>
</evidence>
<dbReference type="EMBL" id="JACHHG010000004">
    <property type="protein sequence ID" value="MBB6097926.1"/>
    <property type="molecule type" value="Genomic_DNA"/>
</dbReference>
<evidence type="ECO:0000256" key="1">
    <source>
        <dbReference type="ARBA" id="ARBA00022617"/>
    </source>
</evidence>
<evidence type="ECO:0000256" key="4">
    <source>
        <dbReference type="PROSITE-ProRule" id="PRU00433"/>
    </source>
</evidence>
<feature type="domain" description="Cytochrome c" evidence="6">
    <location>
        <begin position="105"/>
        <end position="198"/>
    </location>
</feature>
<name>A0A841HYG4_9DEIO</name>
<reference evidence="7 8" key="1">
    <citation type="submission" date="2020-08" db="EMBL/GenBank/DDBJ databases">
        <title>Genomic Encyclopedia of Type Strains, Phase IV (KMG-IV): sequencing the most valuable type-strain genomes for metagenomic binning, comparative biology and taxonomic classification.</title>
        <authorList>
            <person name="Goeker M."/>
        </authorList>
    </citation>
    <scope>NUCLEOTIDE SEQUENCE [LARGE SCALE GENOMIC DNA]</scope>
    <source>
        <strain evidence="7 8">DSM 21458</strain>
    </source>
</reference>
<evidence type="ECO:0000313" key="7">
    <source>
        <dbReference type="EMBL" id="MBB6097926.1"/>
    </source>
</evidence>
<comment type="caution">
    <text evidence="7">The sequence shown here is derived from an EMBL/GenBank/DDBJ whole genome shotgun (WGS) entry which is preliminary data.</text>
</comment>
<dbReference type="GO" id="GO:0009055">
    <property type="term" value="F:electron transfer activity"/>
    <property type="evidence" value="ECO:0007669"/>
    <property type="project" value="InterPro"/>
</dbReference>
<organism evidence="7 8">
    <name type="scientific">Deinobacterium chartae</name>
    <dbReference type="NCBI Taxonomy" id="521158"/>
    <lineage>
        <taxon>Bacteria</taxon>
        <taxon>Thermotogati</taxon>
        <taxon>Deinococcota</taxon>
        <taxon>Deinococci</taxon>
        <taxon>Deinococcales</taxon>
        <taxon>Deinococcaceae</taxon>
        <taxon>Deinobacterium</taxon>
    </lineage>
</organism>
<evidence type="ECO:0000256" key="3">
    <source>
        <dbReference type="ARBA" id="ARBA00023004"/>
    </source>
</evidence>
<sequence length="235" mass="24574">MNRFAVTMTIFMALMIAGGIYAYRVGIHHGSHESAAEAHAEPGQVQAPVGSGEPQAPAHPPEGEAEPITPAADEGASEGTQNAPSSEQGDQSAQNSETAATVSAEEIAAGEKVYQANCQGCHQPSGQGIQNQFPPLAGHVPELLAAEGGREYLASVIVHGLQGQIRVKNDTYASAMPPFGQLSDTDVAALLNYTLSSWGNQLPAGQRPISAEDVQAQRATTRTPAEVLEMRPEVQ</sequence>
<evidence type="ECO:0000313" key="8">
    <source>
        <dbReference type="Proteomes" id="UP000569951"/>
    </source>
</evidence>
<gene>
    <name evidence="7" type="ORF">HNR42_001349</name>
</gene>
<dbReference type="PANTHER" id="PTHR35008:SF4">
    <property type="entry name" value="BLL4482 PROTEIN"/>
    <property type="match status" value="1"/>
</dbReference>
<dbReference type="InterPro" id="IPR009056">
    <property type="entry name" value="Cyt_c-like_dom"/>
</dbReference>
<dbReference type="RefSeq" id="WP_343058244.1">
    <property type="nucleotide sequence ID" value="NZ_JACHHG010000004.1"/>
</dbReference>
<dbReference type="PANTHER" id="PTHR35008">
    <property type="entry name" value="BLL4482 PROTEIN-RELATED"/>
    <property type="match status" value="1"/>
</dbReference>
<dbReference type="AlphaFoldDB" id="A0A841HYG4"/>
<dbReference type="Gene3D" id="1.10.760.10">
    <property type="entry name" value="Cytochrome c-like domain"/>
    <property type="match status" value="1"/>
</dbReference>
<dbReference type="GO" id="GO:0046872">
    <property type="term" value="F:metal ion binding"/>
    <property type="evidence" value="ECO:0007669"/>
    <property type="project" value="UniProtKB-KW"/>
</dbReference>
<keyword evidence="1 4" id="KW-0349">Heme</keyword>
<feature type="region of interest" description="Disordered" evidence="5">
    <location>
        <begin position="213"/>
        <end position="235"/>
    </location>
</feature>
<dbReference type="InterPro" id="IPR051459">
    <property type="entry name" value="Cytochrome_c-type_DH"/>
</dbReference>
<dbReference type="PROSITE" id="PS51007">
    <property type="entry name" value="CYTC"/>
    <property type="match status" value="1"/>
</dbReference>
<keyword evidence="3 4" id="KW-0408">Iron</keyword>
<accession>A0A841HYG4</accession>
<dbReference type="GO" id="GO:0020037">
    <property type="term" value="F:heme binding"/>
    <property type="evidence" value="ECO:0007669"/>
    <property type="project" value="InterPro"/>
</dbReference>
<feature type="compositionally biased region" description="Polar residues" evidence="5">
    <location>
        <begin position="78"/>
        <end position="101"/>
    </location>
</feature>
<dbReference type="Proteomes" id="UP000569951">
    <property type="component" value="Unassembled WGS sequence"/>
</dbReference>
<evidence type="ECO:0000256" key="5">
    <source>
        <dbReference type="SAM" id="MobiDB-lite"/>
    </source>
</evidence>
<feature type="region of interest" description="Disordered" evidence="5">
    <location>
        <begin position="34"/>
        <end position="102"/>
    </location>
</feature>
<proteinExistence type="predicted"/>
<dbReference type="Pfam" id="PF00034">
    <property type="entry name" value="Cytochrom_C"/>
    <property type="match status" value="1"/>
</dbReference>
<dbReference type="InterPro" id="IPR036909">
    <property type="entry name" value="Cyt_c-like_dom_sf"/>
</dbReference>
<keyword evidence="2 4" id="KW-0479">Metal-binding</keyword>
<evidence type="ECO:0000259" key="6">
    <source>
        <dbReference type="PROSITE" id="PS51007"/>
    </source>
</evidence>
<protein>
    <submittedName>
        <fullName evidence="7">Mono/diheme cytochrome c family protein</fullName>
    </submittedName>
</protein>